<organism evidence="3 4">
    <name type="scientific">Podospora didyma</name>
    <dbReference type="NCBI Taxonomy" id="330526"/>
    <lineage>
        <taxon>Eukaryota</taxon>
        <taxon>Fungi</taxon>
        <taxon>Dikarya</taxon>
        <taxon>Ascomycota</taxon>
        <taxon>Pezizomycotina</taxon>
        <taxon>Sordariomycetes</taxon>
        <taxon>Sordariomycetidae</taxon>
        <taxon>Sordariales</taxon>
        <taxon>Podosporaceae</taxon>
        <taxon>Podospora</taxon>
    </lineage>
</organism>
<keyword evidence="2" id="KW-0472">Membrane</keyword>
<evidence type="ECO:0000256" key="1">
    <source>
        <dbReference type="SAM" id="MobiDB-lite"/>
    </source>
</evidence>
<comment type="caution">
    <text evidence="3">The sequence shown here is derived from an EMBL/GenBank/DDBJ whole genome shotgun (WGS) entry which is preliminary data.</text>
</comment>
<dbReference type="EMBL" id="JAULSW010000002">
    <property type="protein sequence ID" value="KAK3389866.1"/>
    <property type="molecule type" value="Genomic_DNA"/>
</dbReference>
<feature type="transmembrane region" description="Helical" evidence="2">
    <location>
        <begin position="134"/>
        <end position="157"/>
    </location>
</feature>
<feature type="region of interest" description="Disordered" evidence="1">
    <location>
        <begin position="161"/>
        <end position="199"/>
    </location>
</feature>
<reference evidence="3" key="2">
    <citation type="submission" date="2023-06" db="EMBL/GenBank/DDBJ databases">
        <authorList>
            <consortium name="Lawrence Berkeley National Laboratory"/>
            <person name="Haridas S."/>
            <person name="Hensen N."/>
            <person name="Bonometti L."/>
            <person name="Westerberg I."/>
            <person name="Brannstrom I.O."/>
            <person name="Guillou S."/>
            <person name="Cros-Aarteil S."/>
            <person name="Calhoun S."/>
            <person name="Kuo A."/>
            <person name="Mondo S."/>
            <person name="Pangilinan J."/>
            <person name="Riley R."/>
            <person name="LaButti K."/>
            <person name="Andreopoulos B."/>
            <person name="Lipzen A."/>
            <person name="Chen C."/>
            <person name="Yanf M."/>
            <person name="Daum C."/>
            <person name="Ng V."/>
            <person name="Clum A."/>
            <person name="Steindorff A."/>
            <person name="Ohm R."/>
            <person name="Martin F."/>
            <person name="Silar P."/>
            <person name="Natvig D."/>
            <person name="Lalanne C."/>
            <person name="Gautier V."/>
            <person name="Ament-velasquez S.L."/>
            <person name="Kruys A."/>
            <person name="Hutchinson M.I."/>
            <person name="Powell A.J."/>
            <person name="Barry K."/>
            <person name="Miller A.N."/>
            <person name="Grigoriev I.V."/>
            <person name="Debuchy R."/>
            <person name="Gladieux P."/>
            <person name="Thoren M.H."/>
            <person name="Johannesson H."/>
        </authorList>
    </citation>
    <scope>NUCLEOTIDE SEQUENCE</scope>
    <source>
        <strain evidence="3">CBS 232.78</strain>
    </source>
</reference>
<reference evidence="3" key="1">
    <citation type="journal article" date="2023" name="Mol. Phylogenet. Evol.">
        <title>Genome-scale phylogeny and comparative genomics of the fungal order Sordariales.</title>
        <authorList>
            <person name="Hensen N."/>
            <person name="Bonometti L."/>
            <person name="Westerberg I."/>
            <person name="Brannstrom I.O."/>
            <person name="Guillou S."/>
            <person name="Cros-Aarteil S."/>
            <person name="Calhoun S."/>
            <person name="Haridas S."/>
            <person name="Kuo A."/>
            <person name="Mondo S."/>
            <person name="Pangilinan J."/>
            <person name="Riley R."/>
            <person name="LaButti K."/>
            <person name="Andreopoulos B."/>
            <person name="Lipzen A."/>
            <person name="Chen C."/>
            <person name="Yan M."/>
            <person name="Daum C."/>
            <person name="Ng V."/>
            <person name="Clum A."/>
            <person name="Steindorff A."/>
            <person name="Ohm R.A."/>
            <person name="Martin F."/>
            <person name="Silar P."/>
            <person name="Natvig D.O."/>
            <person name="Lalanne C."/>
            <person name="Gautier V."/>
            <person name="Ament-Velasquez S.L."/>
            <person name="Kruys A."/>
            <person name="Hutchinson M.I."/>
            <person name="Powell A.J."/>
            <person name="Barry K."/>
            <person name="Miller A.N."/>
            <person name="Grigoriev I.V."/>
            <person name="Debuchy R."/>
            <person name="Gladieux P."/>
            <person name="Hiltunen Thoren M."/>
            <person name="Johannesson H."/>
        </authorList>
    </citation>
    <scope>NUCLEOTIDE SEQUENCE</scope>
    <source>
        <strain evidence="3">CBS 232.78</strain>
    </source>
</reference>
<feature type="compositionally biased region" description="Polar residues" evidence="1">
    <location>
        <begin position="161"/>
        <end position="174"/>
    </location>
</feature>
<protein>
    <recommendedName>
        <fullName evidence="5">Apple domain-containing protein</fullName>
    </recommendedName>
</protein>
<accession>A0AAE0NYB0</accession>
<evidence type="ECO:0000313" key="3">
    <source>
        <dbReference type="EMBL" id="KAK3389866.1"/>
    </source>
</evidence>
<dbReference type="AlphaFoldDB" id="A0AAE0NYB0"/>
<proteinExistence type="predicted"/>
<feature type="compositionally biased region" description="Low complexity" evidence="1">
    <location>
        <begin position="177"/>
        <end position="199"/>
    </location>
</feature>
<feature type="region of interest" description="Disordered" evidence="1">
    <location>
        <begin position="1"/>
        <end position="25"/>
    </location>
</feature>
<evidence type="ECO:0000256" key="2">
    <source>
        <dbReference type="SAM" id="Phobius"/>
    </source>
</evidence>
<name>A0AAE0NYB0_9PEZI</name>
<keyword evidence="2" id="KW-0812">Transmembrane</keyword>
<keyword evidence="2" id="KW-1133">Transmembrane helix</keyword>
<gene>
    <name evidence="3" type="ORF">B0H63DRAFT_464454</name>
</gene>
<feature type="compositionally biased region" description="Polar residues" evidence="1">
    <location>
        <begin position="1"/>
        <end position="24"/>
    </location>
</feature>
<evidence type="ECO:0000313" key="4">
    <source>
        <dbReference type="Proteomes" id="UP001285441"/>
    </source>
</evidence>
<sequence>MHHQTPNSMNSQSGYDSYSTTPQVVHNEHGQDGLQVVQDWNDAPYPLPKSHMGFSESPNTHVEMTRAPELVPNGQGPDGLQHLNHHRVTQSPMAYAPASYVGSFNSYTHDAEHVKPLPEQPQKRLGPLGRMKPLTFWLLVVLVSVVVIAASVGGAIAGSNAKTSQAQPLTTTKPEGSAESPTTNSPASSTSSFTTSSTPSPAATVVMVAQKPTSDCPDSAGQVYNSTFLLGKQGAVPANAGLQFVKFCTRGNQGTIIGSAYVPTLEACIELCASLNFRAGNKKCVQVNYDIRSAFPFNCFAASTANGKEVAVDGALLVTPT</sequence>
<evidence type="ECO:0008006" key="5">
    <source>
        <dbReference type="Google" id="ProtNLM"/>
    </source>
</evidence>
<keyword evidence="4" id="KW-1185">Reference proteome</keyword>
<dbReference type="Proteomes" id="UP001285441">
    <property type="component" value="Unassembled WGS sequence"/>
</dbReference>